<keyword evidence="1" id="KW-0472">Membrane</keyword>
<feature type="transmembrane region" description="Helical" evidence="1">
    <location>
        <begin position="28"/>
        <end position="47"/>
    </location>
</feature>
<evidence type="ECO:0008006" key="3">
    <source>
        <dbReference type="Google" id="ProtNLM"/>
    </source>
</evidence>
<keyword evidence="1" id="KW-0812">Transmembrane</keyword>
<dbReference type="RefSeq" id="WP_151044794.1">
    <property type="nucleotide sequence ID" value="NZ_VZOT01000007.1"/>
</dbReference>
<accession>A0A6A1R1I0</accession>
<dbReference type="EMBL" id="VZOT01000007">
    <property type="protein sequence ID" value="KAB0586186.1"/>
    <property type="molecule type" value="Genomic_DNA"/>
</dbReference>
<evidence type="ECO:0000313" key="2">
    <source>
        <dbReference type="EMBL" id="KAB0586186.1"/>
    </source>
</evidence>
<reference evidence="2" key="1">
    <citation type="submission" date="2019-09" db="EMBL/GenBank/DDBJ databases">
        <title>Draft genome sequences of 48 bacterial type strains from the CCUG.</title>
        <authorList>
            <person name="Tunovic T."/>
            <person name="Pineiro-Iglesias B."/>
            <person name="Unosson C."/>
            <person name="Inganas E."/>
            <person name="Ohlen M."/>
            <person name="Cardew S."/>
            <person name="Jensie-Markopoulos S."/>
            <person name="Salva-Serra F."/>
            <person name="Jaen-Luchoro D."/>
            <person name="Karlsson R."/>
            <person name="Svensson-Stadler L."/>
            <person name="Chun J."/>
            <person name="Moore E."/>
        </authorList>
    </citation>
    <scope>NUCLEOTIDE SEQUENCE</scope>
    <source>
        <strain evidence="2">CCUG 15333</strain>
    </source>
</reference>
<sequence>MEIFLLWLLLSVAVGVWASKRGRSFWGWMLFSLLLSPLVGFVFVAIAGKAGDAAWPRDELGQPITPETHVHCPDCRELVRKDARKCKHCQTALIPQT</sequence>
<evidence type="ECO:0000256" key="1">
    <source>
        <dbReference type="SAM" id="Phobius"/>
    </source>
</evidence>
<dbReference type="AlphaFoldDB" id="A0A6A1R1I0"/>
<keyword evidence="1" id="KW-1133">Transmembrane helix</keyword>
<proteinExistence type="predicted"/>
<protein>
    <recommendedName>
        <fullName evidence="3">Zinc ribbon domain-containing protein</fullName>
    </recommendedName>
</protein>
<organism evidence="2">
    <name type="scientific">Comamonas kerstersii</name>
    <dbReference type="NCBI Taxonomy" id="225992"/>
    <lineage>
        <taxon>Bacteria</taxon>
        <taxon>Pseudomonadati</taxon>
        <taxon>Pseudomonadota</taxon>
        <taxon>Betaproteobacteria</taxon>
        <taxon>Burkholderiales</taxon>
        <taxon>Comamonadaceae</taxon>
        <taxon>Comamonas</taxon>
    </lineage>
</organism>
<gene>
    <name evidence="2" type="ORF">F7P80_11165</name>
</gene>
<name>A0A6A1R1I0_9BURK</name>
<comment type="caution">
    <text evidence="2">The sequence shown here is derived from an EMBL/GenBank/DDBJ whole genome shotgun (WGS) entry which is preliminary data.</text>
</comment>